<evidence type="ECO:0000313" key="2">
    <source>
        <dbReference type="Proteomes" id="UP000175616"/>
    </source>
</evidence>
<protein>
    <submittedName>
        <fullName evidence="1">Uncharacterized protein</fullName>
    </submittedName>
</protein>
<organism evidence="1 2">
    <name type="scientific">Acidithiobacillus caldus</name>
    <dbReference type="NCBI Taxonomy" id="33059"/>
    <lineage>
        <taxon>Bacteria</taxon>
        <taxon>Pseudomonadati</taxon>
        <taxon>Pseudomonadota</taxon>
        <taxon>Acidithiobacillia</taxon>
        <taxon>Acidithiobacillales</taxon>
        <taxon>Acidithiobacillaceae</taxon>
        <taxon>Acidithiobacillus</taxon>
    </lineage>
</organism>
<name>A0A1E7YIL5_9PROT</name>
<proteinExistence type="predicted"/>
<evidence type="ECO:0000313" key="1">
    <source>
        <dbReference type="EMBL" id="OFC28466.1"/>
    </source>
</evidence>
<dbReference type="AlphaFoldDB" id="A0A1E7YIL5"/>
<comment type="caution">
    <text evidence="1">The sequence shown here is derived from an EMBL/GenBank/DDBJ whole genome shotgun (WGS) entry which is preliminary data.</text>
</comment>
<accession>A0A1E7YIL5</accession>
<sequence>MIEDENGWFVCNSELGEVWWERPEGETERIYIGGYVRGLAIRENVLYVGVSMSRNADTFDSRVRGGKIVAFDISTGSRIGERALPVTEVYDIVALPDRASTLVLLVRLLSGELQRLSRANRVYQDATAILRNENVRLKLALGLPTS</sequence>
<gene>
    <name evidence="1" type="ORF">BAE27_15405</name>
</gene>
<dbReference type="Proteomes" id="UP000175616">
    <property type="component" value="Unassembled WGS sequence"/>
</dbReference>
<dbReference type="EMBL" id="LZYE01000381">
    <property type="protein sequence ID" value="OFC28466.1"/>
    <property type="molecule type" value="Genomic_DNA"/>
</dbReference>
<reference evidence="1 2" key="1">
    <citation type="submission" date="2016-06" db="EMBL/GenBank/DDBJ databases">
        <title>Gene turnover analysis identifies the evolutionary adaptation of the extremophile Acidithiobacillus caldus.</title>
        <authorList>
            <person name="Zhang X."/>
        </authorList>
    </citation>
    <scope>NUCLEOTIDE SEQUENCE [LARGE SCALE GENOMIC DNA]</scope>
    <source>
        <strain evidence="1 2">DX</strain>
    </source>
</reference>
<dbReference type="SUPFAM" id="SSF63825">
    <property type="entry name" value="YWTD domain"/>
    <property type="match status" value="1"/>
</dbReference>